<comment type="caution">
    <text evidence="1">The sequence shown here is derived from an EMBL/GenBank/DDBJ whole genome shotgun (WGS) entry which is preliminary data.</text>
</comment>
<dbReference type="Proteomes" id="UP000499080">
    <property type="component" value="Unassembled WGS sequence"/>
</dbReference>
<reference evidence="1 2" key="1">
    <citation type="journal article" date="2019" name="Sci. Rep.">
        <title>Orb-weaving spider Araneus ventricosus genome elucidates the spidroin gene catalogue.</title>
        <authorList>
            <person name="Kono N."/>
            <person name="Nakamura H."/>
            <person name="Ohtoshi R."/>
            <person name="Moran D.A.P."/>
            <person name="Shinohara A."/>
            <person name="Yoshida Y."/>
            <person name="Fujiwara M."/>
            <person name="Mori M."/>
            <person name="Tomita M."/>
            <person name="Arakawa K."/>
        </authorList>
    </citation>
    <scope>NUCLEOTIDE SEQUENCE [LARGE SCALE GENOMIC DNA]</scope>
</reference>
<protein>
    <submittedName>
        <fullName evidence="1">Uncharacterized protein</fullName>
    </submittedName>
</protein>
<evidence type="ECO:0000313" key="1">
    <source>
        <dbReference type="EMBL" id="GBN52725.1"/>
    </source>
</evidence>
<name>A0A4Y2PLA2_ARAVE</name>
<dbReference type="AlphaFoldDB" id="A0A4Y2PLA2"/>
<sequence length="109" mass="11931">MDSSAPFSLSSSLRVVGDTNGRPFSFYLSPKGAFNDHSPNCLLPLSEQQTTEIRPTSIEVAWSVTAGLGGKVLTRNAIYRNFSNFATGSKWCTNSKELFKFFSTFGHAV</sequence>
<accession>A0A4Y2PLA2</accession>
<gene>
    <name evidence="1" type="ORF">AVEN_109114_1</name>
</gene>
<evidence type="ECO:0000313" key="2">
    <source>
        <dbReference type="Proteomes" id="UP000499080"/>
    </source>
</evidence>
<organism evidence="1 2">
    <name type="scientific">Araneus ventricosus</name>
    <name type="common">Orbweaver spider</name>
    <name type="synonym">Epeira ventricosa</name>
    <dbReference type="NCBI Taxonomy" id="182803"/>
    <lineage>
        <taxon>Eukaryota</taxon>
        <taxon>Metazoa</taxon>
        <taxon>Ecdysozoa</taxon>
        <taxon>Arthropoda</taxon>
        <taxon>Chelicerata</taxon>
        <taxon>Arachnida</taxon>
        <taxon>Araneae</taxon>
        <taxon>Araneomorphae</taxon>
        <taxon>Entelegynae</taxon>
        <taxon>Araneoidea</taxon>
        <taxon>Araneidae</taxon>
        <taxon>Araneus</taxon>
    </lineage>
</organism>
<keyword evidence="2" id="KW-1185">Reference proteome</keyword>
<dbReference type="EMBL" id="BGPR01011740">
    <property type="protein sequence ID" value="GBN52725.1"/>
    <property type="molecule type" value="Genomic_DNA"/>
</dbReference>
<proteinExistence type="predicted"/>